<evidence type="ECO:0000256" key="3">
    <source>
        <dbReference type="ARBA" id="ARBA00022475"/>
    </source>
</evidence>
<dbReference type="CDD" id="cd07302">
    <property type="entry name" value="CHD"/>
    <property type="match status" value="1"/>
</dbReference>
<feature type="transmembrane region" description="Helical" evidence="8">
    <location>
        <begin position="235"/>
        <end position="258"/>
    </location>
</feature>
<feature type="transmembrane region" description="Helical" evidence="8">
    <location>
        <begin position="186"/>
        <end position="204"/>
    </location>
</feature>
<dbReference type="GO" id="GO:0006171">
    <property type="term" value="P:cAMP biosynthetic process"/>
    <property type="evidence" value="ECO:0007669"/>
    <property type="project" value="TreeGrafter"/>
</dbReference>
<dbReference type="SMART" id="SM00304">
    <property type="entry name" value="HAMP"/>
    <property type="match status" value="1"/>
</dbReference>
<dbReference type="STRING" id="398843.A3K89_14530"/>
<feature type="domain" description="Guanylate cyclase" evidence="9">
    <location>
        <begin position="376"/>
        <end position="500"/>
    </location>
</feature>
<gene>
    <name evidence="11" type="ORF">SAMN05421642_1054</name>
</gene>
<name>A0A239H017_9NOCA</name>
<dbReference type="PANTHER" id="PTHR43081">
    <property type="entry name" value="ADENYLATE CYCLASE, TERMINAL-DIFFERENTIATION SPECIFIC-RELATED"/>
    <property type="match status" value="1"/>
</dbReference>
<comment type="subcellular location">
    <subcellularLocation>
        <location evidence="1">Cell membrane</location>
        <topology evidence="1">Multi-pass membrane protein</topology>
    </subcellularLocation>
</comment>
<dbReference type="GO" id="GO:0004016">
    <property type="term" value="F:adenylate cyclase activity"/>
    <property type="evidence" value="ECO:0007669"/>
    <property type="project" value="UniProtKB-ARBA"/>
</dbReference>
<feature type="transmembrane region" description="Helical" evidence="8">
    <location>
        <begin position="270"/>
        <end position="293"/>
    </location>
</feature>
<dbReference type="Pfam" id="PF00211">
    <property type="entry name" value="Guanylate_cyc"/>
    <property type="match status" value="1"/>
</dbReference>
<protein>
    <submittedName>
        <fullName evidence="11">Adenylate cyclase</fullName>
    </submittedName>
</protein>
<keyword evidence="5 8" id="KW-1133">Transmembrane helix</keyword>
<accession>A0A239H017</accession>
<evidence type="ECO:0000256" key="6">
    <source>
        <dbReference type="ARBA" id="ARBA00023136"/>
    </source>
</evidence>
<evidence type="ECO:0000259" key="10">
    <source>
        <dbReference type="PROSITE" id="PS50885"/>
    </source>
</evidence>
<dbReference type="PROSITE" id="PS50885">
    <property type="entry name" value="HAMP"/>
    <property type="match status" value="1"/>
</dbReference>
<dbReference type="InterPro" id="IPR003660">
    <property type="entry name" value="HAMP_dom"/>
</dbReference>
<comment type="similarity">
    <text evidence="2">Belongs to the adenylyl cyclase class-3 family.</text>
</comment>
<feature type="transmembrane region" description="Helical" evidence="8">
    <location>
        <begin position="65"/>
        <end position="90"/>
    </location>
</feature>
<dbReference type="GO" id="GO:0035556">
    <property type="term" value="P:intracellular signal transduction"/>
    <property type="evidence" value="ECO:0007669"/>
    <property type="project" value="InterPro"/>
</dbReference>
<dbReference type="PANTHER" id="PTHR43081:SF17">
    <property type="entry name" value="BLL5647 PROTEIN"/>
    <property type="match status" value="1"/>
</dbReference>
<dbReference type="GO" id="GO:0005886">
    <property type="term" value="C:plasma membrane"/>
    <property type="evidence" value="ECO:0007669"/>
    <property type="project" value="UniProtKB-SubCell"/>
</dbReference>
<dbReference type="Pfam" id="PF00672">
    <property type="entry name" value="HAMP"/>
    <property type="match status" value="1"/>
</dbReference>
<dbReference type="SUPFAM" id="SSF55073">
    <property type="entry name" value="Nucleotide cyclase"/>
    <property type="match status" value="1"/>
</dbReference>
<evidence type="ECO:0000256" key="5">
    <source>
        <dbReference type="ARBA" id="ARBA00022989"/>
    </source>
</evidence>
<feature type="compositionally biased region" description="Polar residues" evidence="7">
    <location>
        <begin position="18"/>
        <end position="39"/>
    </location>
</feature>
<evidence type="ECO:0000256" key="1">
    <source>
        <dbReference type="ARBA" id="ARBA00004651"/>
    </source>
</evidence>
<proteinExistence type="inferred from homology"/>
<evidence type="ECO:0000313" key="12">
    <source>
        <dbReference type="Proteomes" id="UP000198327"/>
    </source>
</evidence>
<sequence>MSREAADVVHLATSNYETHSPTLSQSARYSRTTMPQPSRSVAPLGSRLLGDTSESPRRRRVRVQLLLTTFLLGANLIGAVIVGVLVSVVVPGPDVLRLDRYWWVNFIVIPVYVACAFAVGVLWGTTRALRALRWAIEDRTPTRQEQVTTLSMPWQLTQVQIVLWTCGLALITTIDGIIDPQSIPKVAFTIGAGGTVVCAFSYLLSEFALRPAAARALEAGDPRRIRIAGVMGRSILSWILGTGVPVSGLMIIAIFSFIRPYASDATQMAVAILALGGITLIFGLLLTLLGGFATTAPINNVRSGMAEVERGNLDVQLAVYDGTELGELQSGFNRMAEGVRDREKIRDLFGRHVGQEVAEAALTKNPELGGEERDIAVFFIDLVGSTELAASRPPTEVVELLNRFFDVVVDEVDEHGGFINKFEGDAALAIFGAPGDIDDHCGSALAAARRISTRLVDEVPECSAAVGVASGRAVAGNVGAKSRFEYTVIGDPVNEAARLSELAKNSPGAILASKTTVDGASAAEAERWKFGDTVALRGRSAETVLASPTS</sequence>
<dbReference type="AlphaFoldDB" id="A0A239H017"/>
<organism evidence="11 12">
    <name type="scientific">Rhodococcoides kyotonense</name>
    <dbReference type="NCBI Taxonomy" id="398843"/>
    <lineage>
        <taxon>Bacteria</taxon>
        <taxon>Bacillati</taxon>
        <taxon>Actinomycetota</taxon>
        <taxon>Actinomycetes</taxon>
        <taxon>Mycobacteriales</taxon>
        <taxon>Nocardiaceae</taxon>
        <taxon>Rhodococcoides</taxon>
    </lineage>
</organism>
<keyword evidence="6 8" id="KW-0472">Membrane</keyword>
<feature type="region of interest" description="Disordered" evidence="7">
    <location>
        <begin position="18"/>
        <end position="55"/>
    </location>
</feature>
<dbReference type="EMBL" id="FZOW01000005">
    <property type="protein sequence ID" value="SNS74133.1"/>
    <property type="molecule type" value="Genomic_DNA"/>
</dbReference>
<evidence type="ECO:0000256" key="2">
    <source>
        <dbReference type="ARBA" id="ARBA00005381"/>
    </source>
</evidence>
<evidence type="ECO:0000256" key="7">
    <source>
        <dbReference type="SAM" id="MobiDB-lite"/>
    </source>
</evidence>
<evidence type="ECO:0000256" key="8">
    <source>
        <dbReference type="SAM" id="Phobius"/>
    </source>
</evidence>
<dbReference type="InterPro" id="IPR050697">
    <property type="entry name" value="Adenylyl/Guanylyl_Cyclase_3/4"/>
</dbReference>
<dbReference type="SUPFAM" id="SSF158472">
    <property type="entry name" value="HAMP domain-like"/>
    <property type="match status" value="1"/>
</dbReference>
<feature type="transmembrane region" description="Helical" evidence="8">
    <location>
        <begin position="102"/>
        <end position="123"/>
    </location>
</feature>
<dbReference type="Gene3D" id="3.30.70.1230">
    <property type="entry name" value="Nucleotide cyclase"/>
    <property type="match status" value="1"/>
</dbReference>
<keyword evidence="3" id="KW-1003">Cell membrane</keyword>
<dbReference type="SMART" id="SM00044">
    <property type="entry name" value="CYCc"/>
    <property type="match status" value="1"/>
</dbReference>
<dbReference type="CDD" id="cd06225">
    <property type="entry name" value="HAMP"/>
    <property type="match status" value="1"/>
</dbReference>
<dbReference type="InterPro" id="IPR029787">
    <property type="entry name" value="Nucleotide_cyclase"/>
</dbReference>
<dbReference type="Proteomes" id="UP000198327">
    <property type="component" value="Unassembled WGS sequence"/>
</dbReference>
<evidence type="ECO:0000313" key="11">
    <source>
        <dbReference type="EMBL" id="SNS74133.1"/>
    </source>
</evidence>
<feature type="domain" description="HAMP" evidence="10">
    <location>
        <begin position="292"/>
        <end position="344"/>
    </location>
</feature>
<keyword evidence="4 8" id="KW-0812">Transmembrane</keyword>
<evidence type="ECO:0000259" key="9">
    <source>
        <dbReference type="PROSITE" id="PS50125"/>
    </source>
</evidence>
<dbReference type="Gene3D" id="6.10.340.10">
    <property type="match status" value="1"/>
</dbReference>
<dbReference type="InterPro" id="IPR001054">
    <property type="entry name" value="A/G_cyclase"/>
</dbReference>
<keyword evidence="12" id="KW-1185">Reference proteome</keyword>
<reference evidence="12" key="1">
    <citation type="submission" date="2017-06" db="EMBL/GenBank/DDBJ databases">
        <authorList>
            <person name="Varghese N."/>
            <person name="Submissions S."/>
        </authorList>
    </citation>
    <scope>NUCLEOTIDE SEQUENCE [LARGE SCALE GENOMIC DNA]</scope>
    <source>
        <strain evidence="12">JCM 23211</strain>
    </source>
</reference>
<dbReference type="PROSITE" id="PS50125">
    <property type="entry name" value="GUANYLATE_CYCLASE_2"/>
    <property type="match status" value="1"/>
</dbReference>
<evidence type="ECO:0000256" key="4">
    <source>
        <dbReference type="ARBA" id="ARBA00022692"/>
    </source>
</evidence>